<protein>
    <submittedName>
        <fullName evidence="5">Large secreted protein</fullName>
    </submittedName>
</protein>
<dbReference type="EMBL" id="FIHA01000055">
    <property type="protein sequence ID" value="CYV11495.1"/>
    <property type="molecule type" value="Genomic_DNA"/>
</dbReference>
<dbReference type="GO" id="GO:0005975">
    <property type="term" value="P:carbohydrate metabolic process"/>
    <property type="evidence" value="ECO:0007669"/>
    <property type="project" value="InterPro"/>
</dbReference>
<evidence type="ECO:0000313" key="4">
    <source>
        <dbReference type="EMBL" id="CYU11114.1"/>
    </source>
</evidence>
<dbReference type="Proteomes" id="UP000072794">
    <property type="component" value="Unassembled WGS sequence"/>
</dbReference>
<dbReference type="InterPro" id="IPR008928">
    <property type="entry name" value="6-hairpin_glycosidase_sf"/>
</dbReference>
<gene>
    <name evidence="4" type="ORF">ERS132385_00002</name>
    <name evidence="5" type="ORF">ERS132394_00724</name>
    <name evidence="6" type="ORF">ERS132414_02089</name>
</gene>
<dbReference type="Pfam" id="PF14498">
    <property type="entry name" value="Glyco_hyd_65N_2"/>
    <property type="match status" value="1"/>
</dbReference>
<name>A0A0Z8DUR2_STRSU</name>
<evidence type="ECO:0000259" key="3">
    <source>
        <dbReference type="Pfam" id="PF22124"/>
    </source>
</evidence>
<dbReference type="InterPro" id="IPR027414">
    <property type="entry name" value="GH95_N_dom"/>
</dbReference>
<dbReference type="Pfam" id="PF22124">
    <property type="entry name" value="Glyco_hydro_95_cat"/>
    <property type="match status" value="1"/>
</dbReference>
<feature type="domain" description="Alpha fucosidase A-like C-terminal" evidence="2">
    <location>
        <begin position="690"/>
        <end position="752"/>
    </location>
</feature>
<evidence type="ECO:0000313" key="9">
    <source>
        <dbReference type="Proteomes" id="UP000073434"/>
    </source>
</evidence>
<dbReference type="PANTHER" id="PTHR31084:SF0">
    <property type="entry name" value="ALPHA-L-FUCOSIDASE 2"/>
    <property type="match status" value="1"/>
</dbReference>
<dbReference type="SUPFAM" id="SSF48208">
    <property type="entry name" value="Six-hairpin glycosidases"/>
    <property type="match status" value="1"/>
</dbReference>
<feature type="domain" description="Glycosyl hydrolase family 95 catalytic" evidence="3">
    <location>
        <begin position="271"/>
        <end position="688"/>
    </location>
</feature>
<evidence type="ECO:0000259" key="2">
    <source>
        <dbReference type="Pfam" id="PF21307"/>
    </source>
</evidence>
<reference evidence="7 8" key="1">
    <citation type="submission" date="2016-02" db="EMBL/GenBank/DDBJ databases">
        <authorList>
            <consortium name="Pathogen Informatics"/>
        </authorList>
    </citation>
    <scope>NUCLEOTIDE SEQUENCE [LARGE SCALE GENOMIC DNA]</scope>
    <source>
        <strain evidence="4 9">LSS23</strain>
        <strain evidence="5 7">LSS32</strain>
        <strain evidence="6 8">LSS52</strain>
    </source>
</reference>
<sequence>MMWHHLLSIEEVSMKIWYQRPASQWNEALPIGNGHIGGMIYGTPVRDCVQLNDETIWYRGKTDRNNPDSFENLSKIRKLILEGKVEEAEELVKLTMFATPRDQSHYELLGELYIEHTNLEVEDVIDYRRELDLDTAISSVEFLSNKTGVRYNRQYFTSFSDNVLICKISSSKSKMLQLKINLGRKKRFNDGVSKIGTSGICMYGSAGGKNGTRFKVICSAQTDEGTVSVLGETLLVTDATEVILVLRSLSNYWDPDNWEEIEDLQPSVSITRHITSYQKQFKRIEFLLSYSKASEIIPTDRLLVDYKNHEQYLTTLMFHYGRYLLISSSQPGGLPSNLQGIWCDEINPIWGSKYTININTQMNYWMVGPCNMAEVEYPLFEMLARMMEQGSETAKKMYGLEGFTAHHNTDGFGDTAPQSHAIGAAIWVMTVPWLCTHIWEHYQYFRDISIVEKYFNLVKEAFKFIEGYLFEVDGKLLTGPTVSPENSYFLPNGKTASICLSSTIDNQILRYFFDSCIKMNLLLGGEIDFENRIKQLKHKLPLTKIGKYGQIQEWLEDYDEVEQGHRHISPLFGLYPYDEIDIVKTPELANGARITIQRRLKNTSFLDCDNREQVITDWLDGGLHENTQTGWSAAWLIHFFARLQEGEEARKMILELFRTATLGNLFMDHPPFQIDGNLGLVSGICELLVQSHREEIDILPALPLEWTTGIIKDIRVRGGYNLHIEWSNCKIDKLFIYGGCPGEEVKINVYNRCLGSKEQIILKFDSNGTAQFKQ</sequence>
<dbReference type="InterPro" id="IPR016518">
    <property type="entry name" value="Alpha-L-fucosidase"/>
</dbReference>
<dbReference type="EMBL" id="FIFW01000001">
    <property type="protein sequence ID" value="CYU11114.1"/>
    <property type="molecule type" value="Genomic_DNA"/>
</dbReference>
<evidence type="ECO:0000259" key="1">
    <source>
        <dbReference type="Pfam" id="PF14498"/>
    </source>
</evidence>
<dbReference type="PANTHER" id="PTHR31084">
    <property type="entry name" value="ALPHA-L-FUCOSIDASE 2"/>
    <property type="match status" value="1"/>
</dbReference>
<dbReference type="Proteomes" id="UP000073434">
    <property type="component" value="Unassembled WGS sequence"/>
</dbReference>
<evidence type="ECO:0000313" key="6">
    <source>
        <dbReference type="EMBL" id="CYV11495.1"/>
    </source>
</evidence>
<dbReference type="AlphaFoldDB" id="A0A0Z8DUR2"/>
<dbReference type="InterPro" id="IPR049053">
    <property type="entry name" value="AFCA-like_C"/>
</dbReference>
<evidence type="ECO:0000313" key="5">
    <source>
        <dbReference type="EMBL" id="CYU50006.1"/>
    </source>
</evidence>
<dbReference type="PIRSF" id="PIRSF007663">
    <property type="entry name" value="UCP007663"/>
    <property type="match status" value="1"/>
</dbReference>
<dbReference type="Gene3D" id="1.50.10.10">
    <property type="match status" value="1"/>
</dbReference>
<dbReference type="GO" id="GO:0004560">
    <property type="term" value="F:alpha-L-fucosidase activity"/>
    <property type="evidence" value="ECO:0007669"/>
    <property type="project" value="InterPro"/>
</dbReference>
<proteinExistence type="predicted"/>
<dbReference type="EMBL" id="FIGJ01000006">
    <property type="protein sequence ID" value="CYU50006.1"/>
    <property type="molecule type" value="Genomic_DNA"/>
</dbReference>
<dbReference type="InterPro" id="IPR054363">
    <property type="entry name" value="GH95_cat"/>
</dbReference>
<evidence type="ECO:0000313" key="7">
    <source>
        <dbReference type="Proteomes" id="UP000072618"/>
    </source>
</evidence>
<evidence type="ECO:0000313" key="8">
    <source>
        <dbReference type="Proteomes" id="UP000072794"/>
    </source>
</evidence>
<organism evidence="5 7">
    <name type="scientific">Streptococcus suis</name>
    <dbReference type="NCBI Taxonomy" id="1307"/>
    <lineage>
        <taxon>Bacteria</taxon>
        <taxon>Bacillati</taxon>
        <taxon>Bacillota</taxon>
        <taxon>Bacilli</taxon>
        <taxon>Lactobacillales</taxon>
        <taxon>Streptococcaceae</taxon>
        <taxon>Streptococcus</taxon>
    </lineage>
</organism>
<accession>A0A0Z8DUR2</accession>
<dbReference type="Proteomes" id="UP000072618">
    <property type="component" value="Unassembled WGS sequence"/>
</dbReference>
<feature type="domain" description="Glycosyl hydrolase family 95 N-terminal" evidence="1">
    <location>
        <begin position="16"/>
        <end position="252"/>
    </location>
</feature>
<dbReference type="InterPro" id="IPR012341">
    <property type="entry name" value="6hp_glycosidase-like_sf"/>
</dbReference>
<dbReference type="Pfam" id="PF21307">
    <property type="entry name" value="Glyco_hydro_95_C"/>
    <property type="match status" value="1"/>
</dbReference>